<dbReference type="GO" id="GO:0000287">
    <property type="term" value="F:magnesium ion binding"/>
    <property type="evidence" value="ECO:0007669"/>
    <property type="project" value="InterPro"/>
</dbReference>
<gene>
    <name evidence="4" type="ORF">FHS87_002752</name>
</gene>
<dbReference type="RefSeq" id="WP_312861994.1">
    <property type="nucleotide sequence ID" value="NZ_JACIJD010000011.1"/>
</dbReference>
<keyword evidence="5" id="KW-1185">Reference proteome</keyword>
<evidence type="ECO:0000313" key="5">
    <source>
        <dbReference type="Proteomes" id="UP000580654"/>
    </source>
</evidence>
<dbReference type="EC" id="1.1.1.85" evidence="4"/>
<proteinExistence type="inferred from homology"/>
<feature type="domain" description="Isopropylmalate dehydrogenase-like" evidence="3">
    <location>
        <begin position="8"/>
        <end position="353"/>
    </location>
</feature>
<dbReference type="InterPro" id="IPR024084">
    <property type="entry name" value="IsoPropMal-DH-like_dom"/>
</dbReference>
<name>A0A840Y4K4_9PROT</name>
<dbReference type="SUPFAM" id="SSF53659">
    <property type="entry name" value="Isocitrate/Isopropylmalate dehydrogenase-like"/>
    <property type="match status" value="1"/>
</dbReference>
<comment type="similarity">
    <text evidence="1">Belongs to the isocitrate and isopropylmalate dehydrogenases family.</text>
</comment>
<dbReference type="PROSITE" id="PS00470">
    <property type="entry name" value="IDH_IMDH"/>
    <property type="match status" value="1"/>
</dbReference>
<comment type="caution">
    <text evidence="4">The sequence shown here is derived from an EMBL/GenBank/DDBJ whole genome shotgun (WGS) entry which is preliminary data.</text>
</comment>
<evidence type="ECO:0000256" key="1">
    <source>
        <dbReference type="ARBA" id="ARBA00007769"/>
    </source>
</evidence>
<dbReference type="EMBL" id="JACIJD010000011">
    <property type="protein sequence ID" value="MBB5694700.1"/>
    <property type="molecule type" value="Genomic_DNA"/>
</dbReference>
<dbReference type="Gene3D" id="3.40.718.10">
    <property type="entry name" value="Isopropylmalate Dehydrogenase"/>
    <property type="match status" value="1"/>
</dbReference>
<dbReference type="GO" id="GO:0006102">
    <property type="term" value="P:isocitrate metabolic process"/>
    <property type="evidence" value="ECO:0007669"/>
    <property type="project" value="TreeGrafter"/>
</dbReference>
<evidence type="ECO:0000259" key="3">
    <source>
        <dbReference type="SMART" id="SM01329"/>
    </source>
</evidence>
<dbReference type="AlphaFoldDB" id="A0A840Y4K4"/>
<evidence type="ECO:0000256" key="2">
    <source>
        <dbReference type="ARBA" id="ARBA00023002"/>
    </source>
</evidence>
<dbReference type="InterPro" id="IPR019818">
    <property type="entry name" value="IsoCit/isopropylmalate_DH_CS"/>
</dbReference>
<evidence type="ECO:0000313" key="4">
    <source>
        <dbReference type="EMBL" id="MBB5694700.1"/>
    </source>
</evidence>
<reference evidence="4 5" key="1">
    <citation type="submission" date="2020-08" db="EMBL/GenBank/DDBJ databases">
        <title>Genomic Encyclopedia of Type Strains, Phase IV (KMG-IV): sequencing the most valuable type-strain genomes for metagenomic binning, comparative biology and taxonomic classification.</title>
        <authorList>
            <person name="Goeker M."/>
        </authorList>
    </citation>
    <scope>NUCLEOTIDE SEQUENCE [LARGE SCALE GENOMIC DNA]</scope>
    <source>
        <strain evidence="4 5">DSM 25622</strain>
    </source>
</reference>
<keyword evidence="2 4" id="KW-0560">Oxidoreductase</keyword>
<dbReference type="GO" id="GO:0004449">
    <property type="term" value="F:isocitrate dehydrogenase (NAD+) activity"/>
    <property type="evidence" value="ECO:0007669"/>
    <property type="project" value="TreeGrafter"/>
</dbReference>
<sequence>MASSNSMHLIVLPGDGIGPEITAAAVAVLEAASDRFDLGLRLEHDIAGYASLERHGTTVRGELLEKVRAADGLVLGPMSTFDYTDESKGGVNPSMFFRKNLDLFANVRPARTYPGVPHHAAQDFDLVVVRENTEGFYADRNMESGGSEILVTPDVCISMRRITRACCERIARAAFRLAAARKRHVSIVHKANVLKIGDGIFIEECRKVAAEFPEVVVDDFIIDAMCAHVVRAPARFDVIVTTNMFGDILSDLTAELSGSLGLGGSVNAGTRYAMAQAAHGSAPDIAGQDRANPFSLILSTAQLLDWHADRLGSATFAAASRAIEAAVEEAVAAGESTPDVGGHFGTAATGAGIAQRVRAMAGTA</sequence>
<dbReference type="Pfam" id="PF00180">
    <property type="entry name" value="Iso_dh"/>
    <property type="match status" value="1"/>
</dbReference>
<dbReference type="Proteomes" id="UP000580654">
    <property type="component" value="Unassembled WGS sequence"/>
</dbReference>
<dbReference type="PANTHER" id="PTHR11835">
    <property type="entry name" value="DECARBOXYLATING DEHYDROGENASES-ISOCITRATE, ISOPROPYLMALATE, TARTRATE"/>
    <property type="match status" value="1"/>
</dbReference>
<dbReference type="PANTHER" id="PTHR11835:SF34">
    <property type="entry name" value="ISOCITRATE DEHYDROGENASE [NAD] SUBUNIT ALPHA, MITOCHONDRIAL"/>
    <property type="match status" value="1"/>
</dbReference>
<protein>
    <submittedName>
        <fullName evidence="4">3-isopropylmalate dehydrogenase</fullName>
        <ecNumber evidence="4">1.1.1.85</ecNumber>
    </submittedName>
</protein>
<dbReference type="GO" id="GO:0051287">
    <property type="term" value="F:NAD binding"/>
    <property type="evidence" value="ECO:0007669"/>
    <property type="project" value="InterPro"/>
</dbReference>
<dbReference type="SMART" id="SM01329">
    <property type="entry name" value="Iso_dh"/>
    <property type="match status" value="1"/>
</dbReference>
<accession>A0A840Y4K4</accession>
<dbReference type="GO" id="GO:0003862">
    <property type="term" value="F:3-isopropylmalate dehydrogenase activity"/>
    <property type="evidence" value="ECO:0007669"/>
    <property type="project" value="UniProtKB-EC"/>
</dbReference>
<organism evidence="4 5">
    <name type="scientific">Muricoccus pecuniae</name>
    <dbReference type="NCBI Taxonomy" id="693023"/>
    <lineage>
        <taxon>Bacteria</taxon>
        <taxon>Pseudomonadati</taxon>
        <taxon>Pseudomonadota</taxon>
        <taxon>Alphaproteobacteria</taxon>
        <taxon>Acetobacterales</taxon>
        <taxon>Roseomonadaceae</taxon>
        <taxon>Muricoccus</taxon>
    </lineage>
</organism>
<dbReference type="GO" id="GO:0006099">
    <property type="term" value="P:tricarboxylic acid cycle"/>
    <property type="evidence" value="ECO:0007669"/>
    <property type="project" value="TreeGrafter"/>
</dbReference>